<dbReference type="AlphaFoldDB" id="A0A7W2JKG2"/>
<dbReference type="GO" id="GO:0001046">
    <property type="term" value="F:core promoter sequence-specific DNA binding"/>
    <property type="evidence" value="ECO:0007669"/>
    <property type="project" value="TreeGrafter"/>
</dbReference>
<accession>A0A7W2JKG2</accession>
<dbReference type="Proteomes" id="UP001160152">
    <property type="component" value="Unassembled WGS sequence"/>
</dbReference>
<sequence>MNIKPIRNEDDLRAAFQRLEAIFQSEAGTPEADEMEVLVTLIEVYENRHYPIHPANPIEAIKFCMDQQGLTPRDLEPYIGPSGRVSEVLSGKRGLSLSMIKRLHDGLRIPYESLLASA</sequence>
<dbReference type="GO" id="GO:0006355">
    <property type="term" value="P:regulation of DNA-templated transcription"/>
    <property type="evidence" value="ECO:0007669"/>
    <property type="project" value="InterPro"/>
</dbReference>
<dbReference type="Proteomes" id="UP000556620">
    <property type="component" value="Unassembled WGS sequence"/>
</dbReference>
<dbReference type="RefSeq" id="WP_009684982.1">
    <property type="nucleotide sequence ID" value="NZ_BLJG01000063.1"/>
</dbReference>
<dbReference type="InterPro" id="IPR010982">
    <property type="entry name" value="Lambda_DNA-bd_dom_sf"/>
</dbReference>
<proteinExistence type="predicted"/>
<evidence type="ECO:0000313" key="1">
    <source>
        <dbReference type="EMBL" id="MBA6060602.1"/>
    </source>
</evidence>
<name>A0A7W2JKG2_9PSED</name>
<dbReference type="EMBL" id="JACGCU010000026">
    <property type="protein sequence ID" value="MBA6060602.1"/>
    <property type="molecule type" value="Genomic_DNA"/>
</dbReference>
<evidence type="ECO:0000313" key="3">
    <source>
        <dbReference type="EMBL" id="MDH0755263.1"/>
    </source>
</evidence>
<protein>
    <submittedName>
        <fullName evidence="1">Transcriptional regulator</fullName>
    </submittedName>
</protein>
<evidence type="ECO:0000313" key="4">
    <source>
        <dbReference type="Proteomes" id="UP000545074"/>
    </source>
</evidence>
<evidence type="ECO:0000313" key="6">
    <source>
        <dbReference type="Proteomes" id="UP001160152"/>
    </source>
</evidence>
<dbReference type="Gene3D" id="1.10.260.40">
    <property type="entry name" value="lambda repressor-like DNA-binding domains"/>
    <property type="match status" value="1"/>
</dbReference>
<dbReference type="EMBL" id="JAOCBV010000001">
    <property type="protein sequence ID" value="MDH0755263.1"/>
    <property type="molecule type" value="Genomic_DNA"/>
</dbReference>
<organism evidence="1 5">
    <name type="scientific">Pseudomonas juntendi</name>
    <dbReference type="NCBI Taxonomy" id="2666183"/>
    <lineage>
        <taxon>Bacteria</taxon>
        <taxon>Pseudomonadati</taxon>
        <taxon>Pseudomonadota</taxon>
        <taxon>Gammaproteobacteria</taxon>
        <taxon>Pseudomonadales</taxon>
        <taxon>Pseudomonadaceae</taxon>
        <taxon>Pseudomonas</taxon>
    </lineage>
</organism>
<gene>
    <name evidence="1" type="ORF">H4C44_15600</name>
    <name evidence="2" type="ORF">H4C80_11840</name>
    <name evidence="3" type="ORF">N5C70_00635</name>
</gene>
<comment type="caution">
    <text evidence="1">The sequence shown here is derived from an EMBL/GenBank/DDBJ whole genome shotgun (WGS) entry which is preliminary data.</text>
</comment>
<dbReference type="EMBL" id="JACGCX010000006">
    <property type="protein sequence ID" value="MBA6097811.1"/>
    <property type="molecule type" value="Genomic_DNA"/>
</dbReference>
<evidence type="ECO:0000313" key="5">
    <source>
        <dbReference type="Proteomes" id="UP000556620"/>
    </source>
</evidence>
<dbReference type="InterPro" id="IPR039060">
    <property type="entry name" value="Antitox_HigA"/>
</dbReference>
<dbReference type="PANTHER" id="PTHR40455">
    <property type="entry name" value="ANTITOXIN HIGA"/>
    <property type="match status" value="1"/>
</dbReference>
<dbReference type="PANTHER" id="PTHR40455:SF1">
    <property type="entry name" value="ANTITOXIN HIGA"/>
    <property type="match status" value="1"/>
</dbReference>
<dbReference type="Proteomes" id="UP000545074">
    <property type="component" value="Unassembled WGS sequence"/>
</dbReference>
<evidence type="ECO:0000313" key="2">
    <source>
        <dbReference type="EMBL" id="MBA6097811.1"/>
    </source>
</evidence>
<reference evidence="3 6" key="2">
    <citation type="submission" date="2022-09" db="EMBL/GenBank/DDBJ databases">
        <title>Intensive care unit water sources are persistently colonized with multi-drug resistant bacteria and are the site of extensive horizontal gene transfer of antibiotic resistance genes.</title>
        <authorList>
            <person name="Diorio-Toth L."/>
        </authorList>
    </citation>
    <scope>NUCLEOTIDE SEQUENCE [LARGE SCALE GENOMIC DNA]</scope>
    <source>
        <strain evidence="3 6">GD03901</strain>
    </source>
</reference>
<reference evidence="4 5" key="1">
    <citation type="submission" date="2020-07" db="EMBL/GenBank/DDBJ databases">
        <title>Diversity of carbapenemase encoding genes among Pseudomonas putida group clinical isolates in a tertiary Brazilian hospital.</title>
        <authorList>
            <person name="Alberto-Lei F."/>
            <person name="Nodari C.S."/>
            <person name="Streling A.P."/>
            <person name="Paulino J.T."/>
            <person name="Bessa-Neto F.O."/>
            <person name="Cayo R."/>
            <person name="Gales A.C."/>
        </authorList>
    </citation>
    <scope>NUCLEOTIDE SEQUENCE [LARGE SCALE GENOMIC DNA]</scope>
    <source>
        <strain evidence="2 4">12815</strain>
        <strain evidence="1 5">14535</strain>
    </source>
</reference>